<dbReference type="PANTHER" id="PTHR11548">
    <property type="entry name" value="THYMIDYLATE SYNTHASE 1"/>
    <property type="match status" value="1"/>
</dbReference>
<dbReference type="Proteomes" id="UP000255697">
    <property type="component" value="Segment"/>
</dbReference>
<evidence type="ECO:0000256" key="4">
    <source>
        <dbReference type="ARBA" id="ARBA00022679"/>
    </source>
</evidence>
<sequence>MKAYHDLLQKVLDEGEEVTNERTGVGTIALFGEQIKFDMRKGFPAVTTKKLAFKAMIAELLWFIRGSDNLNDLRALTHGEENRFNTEKKTIWDDNYNVQGKQLGYKDGYCGLIYGTQWRRYGLNGVYVEQDFGGTYCHNLPKVDQLAEMIKEAQTNPGSRRLLVYAWNPQLIWEHDVKSDTEEYDIDKPILPPCHVGFQINISGDYIDMIWTQRSLDIFLGCPFNIASYATLLRILGQILGKTPRYLTGQFGDVHIYKNHIEQVKEQLARDEYPLPILTINPNLKTLKDFETATVQDFNLIGYKHHEAIKAPMAV</sequence>
<dbReference type="EMBL" id="MH460829">
    <property type="protein sequence ID" value="AXF40792.1"/>
    <property type="molecule type" value="Genomic_DNA"/>
</dbReference>
<comment type="similarity">
    <text evidence="1">Belongs to the thymidylate synthase family.</text>
</comment>
<proteinExistence type="inferred from homology"/>
<dbReference type="RefSeq" id="YP_009880993.1">
    <property type="nucleotide sequence ID" value="NC_049438.1"/>
</dbReference>
<gene>
    <name evidence="6" type="primary">td</name>
    <name evidence="6" type="ORF">Ac3_231</name>
</gene>
<keyword evidence="3 6" id="KW-0489">Methyltransferase</keyword>
<dbReference type="InterPro" id="IPR000398">
    <property type="entry name" value="Thymidylate_synthase"/>
</dbReference>
<name>A0A345AV59_9CAUD</name>
<dbReference type="InterPro" id="IPR023451">
    <property type="entry name" value="Thymidate_synth/dCMP_Mease_dom"/>
</dbReference>
<dbReference type="Pfam" id="PF00303">
    <property type="entry name" value="Thymidylat_synt"/>
    <property type="match status" value="1"/>
</dbReference>
<dbReference type="HAMAP" id="MF_00008">
    <property type="entry name" value="Thymidy_synth_bact"/>
    <property type="match status" value="1"/>
</dbReference>
<organism evidence="6 7">
    <name type="scientific">Acinetobacter phage vB_ApiM_fHyAci03</name>
    <dbReference type="NCBI Taxonomy" id="2269366"/>
    <lineage>
        <taxon>Viruses</taxon>
        <taxon>Duplodnaviria</taxon>
        <taxon>Heunggongvirae</taxon>
        <taxon>Uroviricota</taxon>
        <taxon>Caudoviricetes</taxon>
        <taxon>Pantevenvirales</taxon>
        <taxon>Straboviridae</taxon>
        <taxon>Twarogvirinae</taxon>
        <taxon>Lazarusvirus</taxon>
        <taxon>Lazarusvirus fhyacithree</taxon>
    </lineage>
</organism>
<dbReference type="EC" id="2.1.1.45" evidence="2"/>
<dbReference type="KEGG" id="vg:55810254"/>
<dbReference type="Gene3D" id="3.30.572.10">
    <property type="entry name" value="Thymidylate synthase/dCMP hydroxymethylase domain"/>
    <property type="match status" value="1"/>
</dbReference>
<reference evidence="7" key="1">
    <citation type="submission" date="2018-06" db="EMBL/GenBank/DDBJ databases">
        <title>Whole genome analysis of phage vB_ApiM_fHyAci03 infecting Acinetobacter pittii.</title>
        <authorList>
            <person name="Kiljunen S."/>
            <person name="Wicklund A."/>
            <person name="Skurnik M."/>
        </authorList>
    </citation>
    <scope>NUCLEOTIDE SEQUENCE [LARGE SCALE GENOMIC DNA]</scope>
</reference>
<accession>A0A345AV59</accession>
<evidence type="ECO:0000259" key="5">
    <source>
        <dbReference type="Pfam" id="PF00303"/>
    </source>
</evidence>
<protein>
    <recommendedName>
        <fullName evidence="2">thymidylate synthase</fullName>
        <ecNumber evidence="2">2.1.1.45</ecNumber>
    </recommendedName>
</protein>
<keyword evidence="4 6" id="KW-0808">Transferase</keyword>
<dbReference type="PRINTS" id="PR00108">
    <property type="entry name" value="THYMDSNTHASE"/>
</dbReference>
<dbReference type="GeneID" id="55810254"/>
<dbReference type="InterPro" id="IPR045097">
    <property type="entry name" value="Thymidate_synth/dCMP_Mease"/>
</dbReference>
<feature type="domain" description="Thymidylate synthase/dCMP hydroxymethylase" evidence="5">
    <location>
        <begin position="2"/>
        <end position="315"/>
    </location>
</feature>
<keyword evidence="7" id="KW-1185">Reference proteome</keyword>
<evidence type="ECO:0000256" key="1">
    <source>
        <dbReference type="ARBA" id="ARBA00009972"/>
    </source>
</evidence>
<evidence type="ECO:0000313" key="7">
    <source>
        <dbReference type="Proteomes" id="UP000255697"/>
    </source>
</evidence>
<dbReference type="GO" id="GO:0004799">
    <property type="term" value="F:thymidylate synthase activity"/>
    <property type="evidence" value="ECO:0007669"/>
    <property type="project" value="UniProtKB-EC"/>
</dbReference>
<dbReference type="NCBIfam" id="TIGR03284">
    <property type="entry name" value="thym_sym"/>
    <property type="match status" value="1"/>
</dbReference>
<dbReference type="SUPFAM" id="SSF55831">
    <property type="entry name" value="Thymidylate synthase/dCMP hydroxymethylase"/>
    <property type="match status" value="1"/>
</dbReference>
<evidence type="ECO:0000313" key="6">
    <source>
        <dbReference type="EMBL" id="AXF40792.1"/>
    </source>
</evidence>
<evidence type="ECO:0000256" key="3">
    <source>
        <dbReference type="ARBA" id="ARBA00022603"/>
    </source>
</evidence>
<dbReference type="GO" id="GO:0032259">
    <property type="term" value="P:methylation"/>
    <property type="evidence" value="ECO:0007669"/>
    <property type="project" value="UniProtKB-KW"/>
</dbReference>
<dbReference type="InterPro" id="IPR036926">
    <property type="entry name" value="Thymidate_synth/dCMP_Mease_sf"/>
</dbReference>
<dbReference type="CDD" id="cd00351">
    <property type="entry name" value="TS_Pyrimidine_HMase"/>
    <property type="match status" value="1"/>
</dbReference>
<dbReference type="GO" id="GO:0006231">
    <property type="term" value="P:dTMP biosynthetic process"/>
    <property type="evidence" value="ECO:0007669"/>
    <property type="project" value="InterPro"/>
</dbReference>
<dbReference type="PANTHER" id="PTHR11548:SF1">
    <property type="entry name" value="THYMIDYLATE SYNTHASE 1"/>
    <property type="match status" value="1"/>
</dbReference>
<evidence type="ECO:0000256" key="2">
    <source>
        <dbReference type="ARBA" id="ARBA00011947"/>
    </source>
</evidence>